<dbReference type="Gene3D" id="3.90.70.10">
    <property type="entry name" value="Cysteine proteinases"/>
    <property type="match status" value="1"/>
</dbReference>
<comment type="catalytic activity">
    <reaction evidence="11">
        <text>The recombinant human enzyme hydrolyzes synthetic endopeptidase substrates including Z-Phe-Arg-NHMec and Z-Arg-Arg-NHMec.</text>
        <dbReference type="EC" id="3.4.22.42"/>
    </reaction>
</comment>
<evidence type="ECO:0000256" key="5">
    <source>
        <dbReference type="ARBA" id="ARBA00022801"/>
    </source>
</evidence>
<keyword evidence="8" id="KW-1015">Disulfide bond</keyword>
<evidence type="ECO:0000256" key="2">
    <source>
        <dbReference type="ARBA" id="ARBA00008455"/>
    </source>
</evidence>
<dbReference type="SMART" id="SM00645">
    <property type="entry name" value="Pept_C1"/>
    <property type="match status" value="1"/>
</dbReference>
<accession>A0A6P6CHS0</accession>
<comment type="similarity">
    <text evidence="2">Belongs to the peptidase C1 family.</text>
</comment>
<feature type="compositionally biased region" description="Polar residues" evidence="15">
    <location>
        <begin position="43"/>
        <end position="52"/>
    </location>
</feature>
<evidence type="ECO:0000259" key="16">
    <source>
        <dbReference type="SMART" id="SM00645"/>
    </source>
</evidence>
<evidence type="ECO:0000313" key="17">
    <source>
        <dbReference type="Proteomes" id="UP000515202"/>
    </source>
</evidence>
<evidence type="ECO:0000256" key="10">
    <source>
        <dbReference type="ARBA" id="ARBA00023228"/>
    </source>
</evidence>
<dbReference type="InterPro" id="IPR000668">
    <property type="entry name" value="Peptidase_C1A_C"/>
</dbReference>
<evidence type="ECO:0000256" key="4">
    <source>
        <dbReference type="ARBA" id="ARBA00022729"/>
    </source>
</evidence>
<evidence type="ECO:0000256" key="15">
    <source>
        <dbReference type="SAM" id="MobiDB-lite"/>
    </source>
</evidence>
<dbReference type="PANTHER" id="PTHR12411">
    <property type="entry name" value="CYSTEINE PROTEASE FAMILY C1-RELATED"/>
    <property type="match status" value="1"/>
</dbReference>
<comment type="function">
    <text evidence="12">Proteolytic enzyme possibly involved in normal cellular protein degradation and turnover.</text>
</comment>
<evidence type="ECO:0000256" key="8">
    <source>
        <dbReference type="ARBA" id="ARBA00023157"/>
    </source>
</evidence>
<feature type="region of interest" description="Disordered" evidence="15">
    <location>
        <begin position="24"/>
        <end position="65"/>
    </location>
</feature>
<evidence type="ECO:0000313" key="18">
    <source>
        <dbReference type="RefSeq" id="XP_023386540.1"/>
    </source>
</evidence>
<dbReference type="PRINTS" id="PR00705">
    <property type="entry name" value="PAPAIN"/>
</dbReference>
<feature type="domain" description="Peptidase C1A papain C-terminal" evidence="16">
    <location>
        <begin position="253"/>
        <end position="465"/>
    </location>
</feature>
<dbReference type="OrthoDB" id="498368at2759"/>
<evidence type="ECO:0000256" key="6">
    <source>
        <dbReference type="ARBA" id="ARBA00022807"/>
    </source>
</evidence>
<dbReference type="Pfam" id="PF00112">
    <property type="entry name" value="Peptidase_C1"/>
    <property type="match status" value="1"/>
</dbReference>
<keyword evidence="17" id="KW-1185">Reference proteome</keyword>
<dbReference type="InterPro" id="IPR000169">
    <property type="entry name" value="Pept_cys_AS"/>
</dbReference>
<dbReference type="GeneID" id="105292226"/>
<dbReference type="InterPro" id="IPR038765">
    <property type="entry name" value="Papain-like_cys_pep_sf"/>
</dbReference>
<keyword evidence="5" id="KW-0378">Hydrolase</keyword>
<name>A0A6P6CHS0_PTEVA</name>
<keyword evidence="10" id="KW-0458">Lysosome</keyword>
<evidence type="ECO:0000256" key="1">
    <source>
        <dbReference type="ARBA" id="ARBA00004371"/>
    </source>
</evidence>
<protein>
    <recommendedName>
        <fullName evidence="14">Cathepsin O</fullName>
        <ecNumber evidence="13">3.4.22.42</ecNumber>
    </recommendedName>
</protein>
<dbReference type="InterPro" id="IPR039417">
    <property type="entry name" value="Peptidase_C1A_papain-like"/>
</dbReference>
<keyword evidence="6" id="KW-0788">Thiol protease</keyword>
<dbReference type="SUPFAM" id="SSF54001">
    <property type="entry name" value="Cysteine proteinases"/>
    <property type="match status" value="1"/>
</dbReference>
<reference evidence="18" key="1">
    <citation type="submission" date="2025-08" db="UniProtKB">
        <authorList>
            <consortium name="RefSeq"/>
        </authorList>
    </citation>
    <scope>IDENTIFICATION</scope>
    <source>
        <tissue evidence="18">Kidney</tissue>
    </source>
</reference>
<dbReference type="KEGG" id="pvp:105292226"/>
<proteinExistence type="inferred from homology"/>
<dbReference type="PROSITE" id="PS00139">
    <property type="entry name" value="THIOL_PROTEASE_CYS"/>
    <property type="match status" value="1"/>
</dbReference>
<dbReference type="GO" id="GO:0006508">
    <property type="term" value="P:proteolysis"/>
    <property type="evidence" value="ECO:0007669"/>
    <property type="project" value="UniProtKB-KW"/>
</dbReference>
<dbReference type="GO" id="GO:0005764">
    <property type="term" value="C:lysosome"/>
    <property type="evidence" value="ECO:0007669"/>
    <property type="project" value="UniProtKB-SubCell"/>
</dbReference>
<evidence type="ECO:0000256" key="7">
    <source>
        <dbReference type="ARBA" id="ARBA00023145"/>
    </source>
</evidence>
<dbReference type="AlphaFoldDB" id="A0A6P6CHS0"/>
<dbReference type="InterPro" id="IPR013128">
    <property type="entry name" value="Peptidase_C1A"/>
</dbReference>
<evidence type="ECO:0000256" key="12">
    <source>
        <dbReference type="ARBA" id="ARBA00053492"/>
    </source>
</evidence>
<dbReference type="GO" id="GO:0008234">
    <property type="term" value="F:cysteine-type peptidase activity"/>
    <property type="evidence" value="ECO:0007669"/>
    <property type="project" value="UniProtKB-KW"/>
</dbReference>
<comment type="subcellular location">
    <subcellularLocation>
        <location evidence="1">Lysosome</location>
    </subcellularLocation>
</comment>
<evidence type="ECO:0000256" key="13">
    <source>
        <dbReference type="ARBA" id="ARBA00066464"/>
    </source>
</evidence>
<sequence>MMKPESTWTYARCFYPAKEENLSSRLSEQRELRQRQSAGPHTPNWSPAQQTRRGGGAEESKGKPTPADGCGMALRALWHLWLLGCCWCCGSGRGAGPGATFARPGPRSRERQAAAFRVPTARLPVCLSPCLFLCRVWAGAEGSPRVATPGGPLALSFATCLGFLSWVYASKLLPFPTCLDLTLSLSYAFANRKIFFQERFVACPPKRTPRDPLYNIILPFCFIFYSAIYLKSKTSRFPKYSADLLTVISKLPLPLRFDWRDKHVVTQVRNQQMCGGCWAFSVVGAVESAYAIKGKPLEDLSVQQVIDCSYNNYGCNGGSTLNALYWLNKTQVKLVRDSEYPFKAQNGLCLYFADTHSGFSIKGYSAHDFSDQEDEMAKALLTFGPLVGIVDAVSWQDYLGGIIQHHCSSGEANHAVIITGFDKTGSTPYWIVRNSWGSSWGVDGYAHVKMGDNTCGIADFVSAVFI</sequence>
<evidence type="ECO:0000256" key="9">
    <source>
        <dbReference type="ARBA" id="ARBA00023180"/>
    </source>
</evidence>
<feature type="compositionally biased region" description="Basic and acidic residues" evidence="15">
    <location>
        <begin position="24"/>
        <end position="34"/>
    </location>
</feature>
<keyword evidence="3" id="KW-0645">Protease</keyword>
<gene>
    <name evidence="18" type="primary">CTSO</name>
</gene>
<dbReference type="EC" id="3.4.22.42" evidence="13"/>
<evidence type="ECO:0000256" key="3">
    <source>
        <dbReference type="ARBA" id="ARBA00022670"/>
    </source>
</evidence>
<organism evidence="17 18">
    <name type="scientific">Pteropus vampyrus</name>
    <name type="common">Large flying fox</name>
    <dbReference type="NCBI Taxonomy" id="132908"/>
    <lineage>
        <taxon>Eukaryota</taxon>
        <taxon>Metazoa</taxon>
        <taxon>Chordata</taxon>
        <taxon>Craniata</taxon>
        <taxon>Vertebrata</taxon>
        <taxon>Euteleostomi</taxon>
        <taxon>Mammalia</taxon>
        <taxon>Eutheria</taxon>
        <taxon>Laurasiatheria</taxon>
        <taxon>Chiroptera</taxon>
        <taxon>Yinpterochiroptera</taxon>
        <taxon>Pteropodoidea</taxon>
        <taxon>Pteropodidae</taxon>
        <taxon>Pteropodinae</taxon>
        <taxon>Pteropus</taxon>
    </lineage>
</organism>
<keyword evidence="7" id="KW-0865">Zymogen</keyword>
<dbReference type="CTD" id="1519"/>
<evidence type="ECO:0000256" key="11">
    <source>
        <dbReference type="ARBA" id="ARBA00051025"/>
    </source>
</evidence>
<keyword evidence="9" id="KW-0325">Glycoprotein</keyword>
<dbReference type="RefSeq" id="XP_023386540.1">
    <property type="nucleotide sequence ID" value="XM_023530772.1"/>
</dbReference>
<evidence type="ECO:0000256" key="14">
    <source>
        <dbReference type="ARBA" id="ARBA00072046"/>
    </source>
</evidence>
<dbReference type="FunFam" id="3.90.70.10:FF:000079">
    <property type="entry name" value="Cathepsin O"/>
    <property type="match status" value="1"/>
</dbReference>
<keyword evidence="4" id="KW-0732">Signal</keyword>
<dbReference type="Proteomes" id="UP000515202">
    <property type="component" value="Unplaced"/>
</dbReference>
<dbReference type="CDD" id="cd02248">
    <property type="entry name" value="Peptidase_C1A"/>
    <property type="match status" value="1"/>
</dbReference>